<dbReference type="SMART" id="SM00345">
    <property type="entry name" value="HTH_GNTR"/>
    <property type="match status" value="1"/>
</dbReference>
<keyword evidence="1" id="KW-0805">Transcription regulation</keyword>
<evidence type="ECO:0000256" key="3">
    <source>
        <dbReference type="ARBA" id="ARBA00023163"/>
    </source>
</evidence>
<keyword evidence="2" id="KW-0238">DNA-binding</keyword>
<dbReference type="PROSITE" id="PS50949">
    <property type="entry name" value="HTH_GNTR"/>
    <property type="match status" value="1"/>
</dbReference>
<organism evidence="6 7">
    <name type="scientific">Oceanobacillus caeni</name>
    <dbReference type="NCBI Taxonomy" id="405946"/>
    <lineage>
        <taxon>Bacteria</taxon>
        <taxon>Bacillati</taxon>
        <taxon>Bacillota</taxon>
        <taxon>Bacilli</taxon>
        <taxon>Bacillales</taxon>
        <taxon>Bacillaceae</taxon>
        <taxon>Oceanobacillus</taxon>
    </lineage>
</organism>
<gene>
    <name evidence="6" type="ORF">AFL42_08805</name>
</gene>
<evidence type="ECO:0000256" key="1">
    <source>
        <dbReference type="ARBA" id="ARBA00023015"/>
    </source>
</evidence>
<sequence>MSRKKYLVIYHDLVDKIQTNVWPKNSLLPSEHDLSEMYQTSRETIRKALNLLAQNGYIQKVQGKGSVVIDFDTFSFPVSGIVSYKELVEELGLSSKTIVSQLGYTEAMDIRYKLDVSAKDKVWGVTRVREISSEKVIIDKDFFNEKYVPLLSKETCEDSIYHYIEKELGLTISYAQKEIVVENPTEGDRELLDLEGFSNVVVIRSLVYLDDSSLFQYTESRHRPDKFRFVEFARRVRR</sequence>
<feature type="domain" description="HTH gntR-type" evidence="5">
    <location>
        <begin position="3"/>
        <end position="71"/>
    </location>
</feature>
<dbReference type="InterPro" id="IPR036390">
    <property type="entry name" value="WH_DNA-bd_sf"/>
</dbReference>
<evidence type="ECO:0000256" key="4">
    <source>
        <dbReference type="NCBIfam" id="TIGR02404"/>
    </source>
</evidence>
<dbReference type="Proteomes" id="UP000037854">
    <property type="component" value="Unassembled WGS sequence"/>
</dbReference>
<evidence type="ECO:0000313" key="6">
    <source>
        <dbReference type="EMBL" id="KPH75657.1"/>
    </source>
</evidence>
<dbReference type="InterPro" id="IPR036388">
    <property type="entry name" value="WH-like_DNA-bd_sf"/>
</dbReference>
<comment type="caution">
    <text evidence="6">The sequence shown here is derived from an EMBL/GenBank/DDBJ whole genome shotgun (WGS) entry which is preliminary data.</text>
</comment>
<dbReference type="CDD" id="cd07377">
    <property type="entry name" value="WHTH_GntR"/>
    <property type="match status" value="1"/>
</dbReference>
<dbReference type="SMART" id="SM00866">
    <property type="entry name" value="UTRA"/>
    <property type="match status" value="1"/>
</dbReference>
<dbReference type="Pfam" id="PF00392">
    <property type="entry name" value="GntR"/>
    <property type="match status" value="1"/>
</dbReference>
<reference evidence="6 7" key="1">
    <citation type="submission" date="2015-07" db="EMBL/GenBank/DDBJ databases">
        <title>High-quality draft genome sequence of Oceanobacillus caeni HM6, a bacillus isolated from a human feces.</title>
        <authorList>
            <person name="Kumar J."/>
            <person name="Verma M.K."/>
            <person name="Pandey R."/>
            <person name="Bhambi M."/>
            <person name="Chauhan N."/>
        </authorList>
    </citation>
    <scope>NUCLEOTIDE SEQUENCE [LARGE SCALE GENOMIC DNA]</scope>
    <source>
        <strain evidence="6 7">HM6</strain>
    </source>
</reference>
<accession>A0ABR5MJI1</accession>
<keyword evidence="3" id="KW-0804">Transcription</keyword>
<dbReference type="RefSeq" id="WP_047186216.1">
    <property type="nucleotide sequence ID" value="NZ_JAHHXM010000047.1"/>
</dbReference>
<dbReference type="Pfam" id="PF07702">
    <property type="entry name" value="UTRA"/>
    <property type="match status" value="1"/>
</dbReference>
<dbReference type="Gene3D" id="3.40.1410.10">
    <property type="entry name" value="Chorismate lyase-like"/>
    <property type="match status" value="1"/>
</dbReference>
<dbReference type="InterPro" id="IPR050679">
    <property type="entry name" value="Bact_HTH_transcr_reg"/>
</dbReference>
<dbReference type="PANTHER" id="PTHR44846">
    <property type="entry name" value="MANNOSYL-D-GLYCERATE TRANSPORT/METABOLISM SYSTEM REPRESSOR MNGR-RELATED"/>
    <property type="match status" value="1"/>
</dbReference>
<evidence type="ECO:0000256" key="2">
    <source>
        <dbReference type="ARBA" id="ARBA00023125"/>
    </source>
</evidence>
<dbReference type="PRINTS" id="PR00035">
    <property type="entry name" value="HTHGNTR"/>
</dbReference>
<dbReference type="NCBIfam" id="TIGR02404">
    <property type="entry name" value="trehalos_R_Bsub"/>
    <property type="match status" value="1"/>
</dbReference>
<dbReference type="PANTHER" id="PTHR44846:SF12">
    <property type="entry name" value="HTH-TYPE TRANSCRIPTIONAL REGULATOR TRER"/>
    <property type="match status" value="1"/>
</dbReference>
<dbReference type="InterPro" id="IPR012770">
    <property type="entry name" value="TreR"/>
</dbReference>
<protein>
    <recommendedName>
        <fullName evidence="4">Trehalose operon repressor</fullName>
    </recommendedName>
</protein>
<evidence type="ECO:0000313" key="7">
    <source>
        <dbReference type="Proteomes" id="UP000037854"/>
    </source>
</evidence>
<dbReference type="InterPro" id="IPR011663">
    <property type="entry name" value="UTRA"/>
</dbReference>
<dbReference type="EMBL" id="LGTK01000024">
    <property type="protein sequence ID" value="KPH75657.1"/>
    <property type="molecule type" value="Genomic_DNA"/>
</dbReference>
<dbReference type="InterPro" id="IPR028978">
    <property type="entry name" value="Chorismate_lyase_/UTRA_dom_sf"/>
</dbReference>
<name>A0ABR5MJI1_9BACI</name>
<evidence type="ECO:0000259" key="5">
    <source>
        <dbReference type="PROSITE" id="PS50949"/>
    </source>
</evidence>
<dbReference type="Gene3D" id="1.10.10.10">
    <property type="entry name" value="Winged helix-like DNA-binding domain superfamily/Winged helix DNA-binding domain"/>
    <property type="match status" value="1"/>
</dbReference>
<keyword evidence="7" id="KW-1185">Reference proteome</keyword>
<proteinExistence type="predicted"/>
<dbReference type="SUPFAM" id="SSF64288">
    <property type="entry name" value="Chorismate lyase-like"/>
    <property type="match status" value="1"/>
</dbReference>
<dbReference type="InterPro" id="IPR000524">
    <property type="entry name" value="Tscrpt_reg_HTH_GntR"/>
</dbReference>
<dbReference type="SUPFAM" id="SSF46785">
    <property type="entry name" value="Winged helix' DNA-binding domain"/>
    <property type="match status" value="1"/>
</dbReference>